<dbReference type="Proteomes" id="UP001652625">
    <property type="component" value="Chromosome 08"/>
</dbReference>
<dbReference type="InterPro" id="IPR052035">
    <property type="entry name" value="ZnF_BED_domain_contain"/>
</dbReference>
<dbReference type="PANTHER" id="PTHR46481">
    <property type="entry name" value="ZINC FINGER BED DOMAIN-CONTAINING PROTEIN 4"/>
    <property type="match status" value="1"/>
</dbReference>
<evidence type="ECO:0000313" key="8">
    <source>
        <dbReference type="RefSeq" id="XP_065660371.1"/>
    </source>
</evidence>
<feature type="domain" description="HAT C-terminal dimerisation" evidence="6">
    <location>
        <begin position="211"/>
        <end position="291"/>
    </location>
</feature>
<gene>
    <name evidence="8" type="primary">LOC136084167</name>
</gene>
<dbReference type="GeneID" id="136084167"/>
<evidence type="ECO:0000256" key="4">
    <source>
        <dbReference type="ARBA" id="ARBA00022833"/>
    </source>
</evidence>
<protein>
    <submittedName>
        <fullName evidence="8">E3 SUMO-protein ligase ZBED1-like</fullName>
    </submittedName>
</protein>
<evidence type="ECO:0000256" key="3">
    <source>
        <dbReference type="ARBA" id="ARBA00022771"/>
    </source>
</evidence>
<evidence type="ECO:0000256" key="5">
    <source>
        <dbReference type="ARBA" id="ARBA00023242"/>
    </source>
</evidence>
<comment type="subcellular location">
    <subcellularLocation>
        <location evidence="1">Nucleus</location>
    </subcellularLocation>
</comment>
<keyword evidence="7" id="KW-1185">Reference proteome</keyword>
<dbReference type="SUPFAM" id="SSF53098">
    <property type="entry name" value="Ribonuclease H-like"/>
    <property type="match status" value="1"/>
</dbReference>
<name>A0ABM4CF86_HYDVU</name>
<evidence type="ECO:0000259" key="6">
    <source>
        <dbReference type="Pfam" id="PF05699"/>
    </source>
</evidence>
<keyword evidence="5" id="KW-0539">Nucleus</keyword>
<evidence type="ECO:0000256" key="1">
    <source>
        <dbReference type="ARBA" id="ARBA00004123"/>
    </source>
</evidence>
<dbReference type="PANTHER" id="PTHR46481:SF10">
    <property type="entry name" value="ZINC FINGER BED DOMAIN-CONTAINING PROTEIN 39"/>
    <property type="match status" value="1"/>
</dbReference>
<reference evidence="8" key="1">
    <citation type="submission" date="2025-08" db="UniProtKB">
        <authorList>
            <consortium name="RefSeq"/>
        </authorList>
    </citation>
    <scope>IDENTIFICATION</scope>
</reference>
<sequence length="291" mass="33894">MELHENQIDLDLPQENLIQHVVTRWNSMYDMLRRMLKHKKAITVTLDEQNHHLQTLTEREWEKMEKIADVLQPCKVASELLGGNKYVSSSVVLPIICHLSREMVIQDDNPRYTALFKEKFVNEMDRRFNDFSNDSWLQISSALDSRFKNLSFIASNERSNVWQRLSKLLESVPDLRPVSIEQEPKEPSAKNFKMAFNLPDLDEVDSPSEDEVSRYRKEPCAKMDSDPLQWWKLHQGSYPRLATIAKKYLSVPATTVPCERLFSTAGFIADKHRSSLLPDSLNMLLCLKDWL</sequence>
<dbReference type="Pfam" id="PF05699">
    <property type="entry name" value="Dimer_Tnp_hAT"/>
    <property type="match status" value="1"/>
</dbReference>
<proteinExistence type="predicted"/>
<dbReference type="InterPro" id="IPR008906">
    <property type="entry name" value="HATC_C_dom"/>
</dbReference>
<evidence type="ECO:0000313" key="7">
    <source>
        <dbReference type="Proteomes" id="UP001652625"/>
    </source>
</evidence>
<keyword evidence="4" id="KW-0862">Zinc</keyword>
<evidence type="ECO:0000256" key="2">
    <source>
        <dbReference type="ARBA" id="ARBA00022723"/>
    </source>
</evidence>
<accession>A0ABM4CF86</accession>
<dbReference type="RefSeq" id="XP_065660371.1">
    <property type="nucleotide sequence ID" value="XM_065804299.1"/>
</dbReference>
<organism evidence="7 8">
    <name type="scientific">Hydra vulgaris</name>
    <name type="common">Hydra</name>
    <name type="synonym">Hydra attenuata</name>
    <dbReference type="NCBI Taxonomy" id="6087"/>
    <lineage>
        <taxon>Eukaryota</taxon>
        <taxon>Metazoa</taxon>
        <taxon>Cnidaria</taxon>
        <taxon>Hydrozoa</taxon>
        <taxon>Hydroidolina</taxon>
        <taxon>Anthoathecata</taxon>
        <taxon>Aplanulata</taxon>
        <taxon>Hydridae</taxon>
        <taxon>Hydra</taxon>
    </lineage>
</organism>
<keyword evidence="2" id="KW-0479">Metal-binding</keyword>
<dbReference type="InterPro" id="IPR012337">
    <property type="entry name" value="RNaseH-like_sf"/>
</dbReference>
<keyword evidence="3" id="KW-0863">Zinc-finger</keyword>